<dbReference type="EMBL" id="BDIP01006107">
    <property type="protein sequence ID" value="GIQ90382.1"/>
    <property type="molecule type" value="Genomic_DNA"/>
</dbReference>
<evidence type="ECO:0008006" key="4">
    <source>
        <dbReference type="Google" id="ProtNLM"/>
    </source>
</evidence>
<keyword evidence="1" id="KW-0732">Signal</keyword>
<name>A0A9K3D8W4_9EUKA</name>
<proteinExistence type="predicted"/>
<evidence type="ECO:0000256" key="1">
    <source>
        <dbReference type="SAM" id="SignalP"/>
    </source>
</evidence>
<evidence type="ECO:0000313" key="2">
    <source>
        <dbReference type="EMBL" id="GIQ90382.1"/>
    </source>
</evidence>
<protein>
    <recommendedName>
        <fullName evidence="4">Chitin-binding type-4 domain-containing protein</fullName>
    </recommendedName>
</protein>
<evidence type="ECO:0000313" key="3">
    <source>
        <dbReference type="Proteomes" id="UP000265618"/>
    </source>
</evidence>
<comment type="caution">
    <text evidence="2">The sequence shown here is derived from an EMBL/GenBank/DDBJ whole genome shotgun (WGS) entry which is preliminary data.</text>
</comment>
<gene>
    <name evidence="2" type="ORF">KIPB_013156</name>
</gene>
<feature type="non-terminal residue" evidence="2">
    <location>
        <position position="125"/>
    </location>
</feature>
<feature type="signal peptide" evidence="1">
    <location>
        <begin position="1"/>
        <end position="19"/>
    </location>
</feature>
<accession>A0A9K3D8W4</accession>
<dbReference type="Proteomes" id="UP000265618">
    <property type="component" value="Unassembled WGS sequence"/>
</dbReference>
<keyword evidence="3" id="KW-1185">Reference proteome</keyword>
<dbReference type="AlphaFoldDB" id="A0A9K3D8W4"/>
<sequence>MRILLLVVAVCLLLAQVSASSDTDLYGTATPLDTPFVCPASDPPLFMTDTGEYVCPPGTEAGYPLGWLEATNDEVYPESFMHSQDLVVVRGLIPSPRQRLSVYFDEIQCDQYDYDLEDQASFVYG</sequence>
<organism evidence="2 3">
    <name type="scientific">Kipferlia bialata</name>
    <dbReference type="NCBI Taxonomy" id="797122"/>
    <lineage>
        <taxon>Eukaryota</taxon>
        <taxon>Metamonada</taxon>
        <taxon>Carpediemonas-like organisms</taxon>
        <taxon>Kipferlia</taxon>
    </lineage>
</organism>
<feature type="chain" id="PRO_5039937414" description="Chitin-binding type-4 domain-containing protein" evidence="1">
    <location>
        <begin position="20"/>
        <end position="125"/>
    </location>
</feature>
<reference evidence="2 3" key="1">
    <citation type="journal article" date="2018" name="PLoS ONE">
        <title>The draft genome of Kipferlia bialata reveals reductive genome evolution in fornicate parasites.</title>
        <authorList>
            <person name="Tanifuji G."/>
            <person name="Takabayashi S."/>
            <person name="Kume K."/>
            <person name="Takagi M."/>
            <person name="Nakayama T."/>
            <person name="Kamikawa R."/>
            <person name="Inagaki Y."/>
            <person name="Hashimoto T."/>
        </authorList>
    </citation>
    <scope>NUCLEOTIDE SEQUENCE [LARGE SCALE GENOMIC DNA]</scope>
    <source>
        <strain evidence="2">NY0173</strain>
    </source>
</reference>